<sequence length="29" mass="2984">MTNDAAAVTNPDRYDITSLTSSASTVQGP</sequence>
<name>I3SZ61_MEDTR</name>
<organism evidence="1">
    <name type="scientific">Medicago truncatula</name>
    <name type="common">Barrel medic</name>
    <name type="synonym">Medicago tribuloides</name>
    <dbReference type="NCBI Taxonomy" id="3880"/>
    <lineage>
        <taxon>Eukaryota</taxon>
        <taxon>Viridiplantae</taxon>
        <taxon>Streptophyta</taxon>
        <taxon>Embryophyta</taxon>
        <taxon>Tracheophyta</taxon>
        <taxon>Spermatophyta</taxon>
        <taxon>Magnoliopsida</taxon>
        <taxon>eudicotyledons</taxon>
        <taxon>Gunneridae</taxon>
        <taxon>Pentapetalae</taxon>
        <taxon>rosids</taxon>
        <taxon>fabids</taxon>
        <taxon>Fabales</taxon>
        <taxon>Fabaceae</taxon>
        <taxon>Papilionoideae</taxon>
        <taxon>50 kb inversion clade</taxon>
        <taxon>NPAAA clade</taxon>
        <taxon>Hologalegina</taxon>
        <taxon>IRL clade</taxon>
        <taxon>Trifolieae</taxon>
        <taxon>Medicago</taxon>
    </lineage>
</organism>
<dbReference type="AlphaFoldDB" id="I3SZ61"/>
<dbReference type="EMBL" id="BT145759">
    <property type="protein sequence ID" value="AFK45553.1"/>
    <property type="molecule type" value="mRNA"/>
</dbReference>
<reference evidence="1" key="1">
    <citation type="submission" date="2012-05" db="EMBL/GenBank/DDBJ databases">
        <authorList>
            <person name="Krishnakumar V."/>
            <person name="Cheung F."/>
            <person name="Xiao Y."/>
            <person name="Chan A."/>
            <person name="Moskal W.A."/>
            <person name="Town C.D."/>
        </authorList>
    </citation>
    <scope>NUCLEOTIDE SEQUENCE</scope>
</reference>
<proteinExistence type="evidence at transcript level"/>
<evidence type="ECO:0000313" key="1">
    <source>
        <dbReference type="EMBL" id="AFK45553.1"/>
    </source>
</evidence>
<accession>I3SZ61</accession>
<protein>
    <submittedName>
        <fullName evidence="1">Uncharacterized protein</fullName>
    </submittedName>
</protein>